<dbReference type="Pfam" id="PF17645">
    <property type="entry name" value="Amdase"/>
    <property type="match status" value="1"/>
</dbReference>
<dbReference type="GO" id="GO:0016853">
    <property type="term" value="F:isomerase activity"/>
    <property type="evidence" value="ECO:0007669"/>
    <property type="project" value="UniProtKB-KW"/>
</dbReference>
<keyword evidence="1" id="KW-0413">Isomerase</keyword>
<protein>
    <submittedName>
        <fullName evidence="1">Maleate cis-trans isomerase</fullName>
    </submittedName>
</protein>
<dbReference type="InterPro" id="IPR053714">
    <property type="entry name" value="Iso_Racemase_Enz_sf"/>
</dbReference>
<keyword evidence="2" id="KW-1185">Reference proteome</keyword>
<gene>
    <name evidence="1" type="ORF">BI49514_03111</name>
</gene>
<evidence type="ECO:0000313" key="2">
    <source>
        <dbReference type="Proteomes" id="UP000234382"/>
    </source>
</evidence>
<proteinExistence type="predicted"/>
<evidence type="ECO:0000313" key="1">
    <source>
        <dbReference type="EMBL" id="SMX99917.1"/>
    </source>
</evidence>
<dbReference type="Proteomes" id="UP000234382">
    <property type="component" value="Unassembled WGS sequence"/>
</dbReference>
<accession>A0A2H1KJI5</accession>
<sequence length="252" mass="27578">MIYKNSTQPHRIGLVVIDNDPIPELEIRPTDDGNVSVVASRFLLNRAPGEIYLGEGHQAVVPPEMQEALEQLDRIGVDAVGLCFTSSSVFAPATFDRLFVDAAQRVNDQWIVATAARSIVDALASVGSTRPFLVAPPWFSNETIHAVTDYLGHHGISYSGWHRYQLGPEWADIRQQDLFDHGAGWDIDPSALISQVVERIPTVSDAVLVPGSGFRSANAQEKLQDLTNVPVISANMALKQTLFAAETPVVRR</sequence>
<dbReference type="EMBL" id="FXYX01000037">
    <property type="protein sequence ID" value="SMX99917.1"/>
    <property type="molecule type" value="Genomic_DNA"/>
</dbReference>
<dbReference type="Gene3D" id="3.40.50.12500">
    <property type="match status" value="1"/>
</dbReference>
<dbReference type="RefSeq" id="WP_101547369.1">
    <property type="nucleotide sequence ID" value="NZ_FXYX01000037.1"/>
</dbReference>
<dbReference type="AlphaFoldDB" id="A0A2H1KJI5"/>
<reference evidence="2" key="1">
    <citation type="submission" date="2017-03" db="EMBL/GenBank/DDBJ databases">
        <authorList>
            <person name="Monnet C."/>
        </authorList>
    </citation>
    <scope>NUCLEOTIDE SEQUENCE [LARGE SCALE GENOMIC DNA]</scope>
    <source>
        <strain evidence="2">ATCC 49514</strain>
    </source>
</reference>
<dbReference type="InterPro" id="IPR026286">
    <property type="entry name" value="MaiA/AMDase"/>
</dbReference>
<name>A0A2H1KJI5_9MICO</name>
<organism evidence="1 2">
    <name type="scientific">Brevibacterium iodinum ATCC 49514</name>
    <dbReference type="NCBI Taxonomy" id="1255616"/>
    <lineage>
        <taxon>Bacteria</taxon>
        <taxon>Bacillati</taxon>
        <taxon>Actinomycetota</taxon>
        <taxon>Actinomycetes</taxon>
        <taxon>Micrococcales</taxon>
        <taxon>Brevibacteriaceae</taxon>
        <taxon>Brevibacterium</taxon>
    </lineage>
</organism>